<dbReference type="InterPro" id="IPR005835">
    <property type="entry name" value="NTP_transferase_dom"/>
</dbReference>
<dbReference type="PANTHER" id="PTHR46390:SF1">
    <property type="entry name" value="MANNOSE-1-PHOSPHATE GUANYLYLTRANSFERASE"/>
    <property type="match status" value="1"/>
</dbReference>
<dbReference type="Pfam" id="PF00483">
    <property type="entry name" value="NTP_transferase"/>
    <property type="match status" value="1"/>
</dbReference>
<dbReference type="Gene3D" id="3.90.550.10">
    <property type="entry name" value="Spore Coat Polysaccharide Biosynthesis Protein SpsA, Chain A"/>
    <property type="match status" value="1"/>
</dbReference>
<evidence type="ECO:0000313" key="3">
    <source>
        <dbReference type="EMBL" id="OGD67798.1"/>
    </source>
</evidence>
<evidence type="ECO:0000313" key="4">
    <source>
        <dbReference type="Proteomes" id="UP000176451"/>
    </source>
</evidence>
<dbReference type="GO" id="GO:0009298">
    <property type="term" value="P:GDP-mannose biosynthetic process"/>
    <property type="evidence" value="ECO:0007669"/>
    <property type="project" value="TreeGrafter"/>
</dbReference>
<gene>
    <name evidence="3" type="ORF">A3F08_01380</name>
</gene>
<feature type="domain" description="Nucleotidyl transferase" evidence="1">
    <location>
        <begin position="4"/>
        <end position="287"/>
    </location>
</feature>
<dbReference type="SUPFAM" id="SSF53448">
    <property type="entry name" value="Nucleotide-diphospho-sugar transferases"/>
    <property type="match status" value="1"/>
</dbReference>
<dbReference type="EMBL" id="MEZV01000009">
    <property type="protein sequence ID" value="OGD67798.1"/>
    <property type="molecule type" value="Genomic_DNA"/>
</dbReference>
<dbReference type="GO" id="GO:0004475">
    <property type="term" value="F:mannose-1-phosphate guanylyltransferase (GTP) activity"/>
    <property type="evidence" value="ECO:0007669"/>
    <property type="project" value="TreeGrafter"/>
</dbReference>
<dbReference type="InterPro" id="IPR029044">
    <property type="entry name" value="Nucleotide-diphossugar_trans"/>
</dbReference>
<dbReference type="InterPro" id="IPR054566">
    <property type="entry name" value="ManC/GMP-like_b-helix"/>
</dbReference>
<dbReference type="STRING" id="1797469.A3F08_01380"/>
<feature type="domain" description="MannoseP isomerase/GMP-like beta-helix" evidence="2">
    <location>
        <begin position="303"/>
        <end position="356"/>
    </location>
</feature>
<dbReference type="InterPro" id="IPR051161">
    <property type="entry name" value="Mannose-6P_isomerase_type2"/>
</dbReference>
<dbReference type="SUPFAM" id="SSF159283">
    <property type="entry name" value="Guanosine diphospho-D-mannose pyrophosphorylase/mannose-6-phosphate isomerase linker domain"/>
    <property type="match status" value="1"/>
</dbReference>
<accession>A0A1F5EK69</accession>
<sequence length="365" mass="42018">MNIVILAGGGGTRLWPMSRSNKPKQFWPLVSDLTLLEETYNRFKKSYHLKNIYIAATKNTVDLAKKILPEIPKENYIVEPEKRDTGPAMAYAAAYLSVNADLNEPMAFIASDHYIKDPDLLVECLRESEKIIKETKKMVDIAITPDFPNVNLGYTKIGKKYKDINGIKFYYFAGHKEKPDLKTAKEFIRSKNYLWHANFFMWTPMLLLEAYKKYAPEIYNPIEKIIEAFKHKNIKTREQTIKKEFSKTEKLSIDYAVAERMNPNDVLIIKGEFGWSDIGSWSMLFDQLIDETDSQNNLIKANALTCESNNCLVYGPKEKLIAIAGLNDIAVIDTKDALLVVKKDQSHLVKKIVETLKQEEREKYL</sequence>
<organism evidence="3 4">
    <name type="scientific">Candidatus Berkelbacteria bacterium RIFCSPHIGHO2_12_FULL_36_9</name>
    <dbReference type="NCBI Taxonomy" id="1797469"/>
    <lineage>
        <taxon>Bacteria</taxon>
        <taxon>Candidatus Berkelbacteria</taxon>
    </lineage>
</organism>
<dbReference type="Proteomes" id="UP000176451">
    <property type="component" value="Unassembled WGS sequence"/>
</dbReference>
<dbReference type="AlphaFoldDB" id="A0A1F5EK69"/>
<protein>
    <recommendedName>
        <fullName evidence="5">Nucleotidyl transferase domain-containing protein</fullName>
    </recommendedName>
</protein>
<dbReference type="Pfam" id="PF22640">
    <property type="entry name" value="ManC_GMP_beta-helix"/>
    <property type="match status" value="1"/>
</dbReference>
<reference evidence="3 4" key="1">
    <citation type="journal article" date="2016" name="Nat. Commun.">
        <title>Thousands of microbial genomes shed light on interconnected biogeochemical processes in an aquifer system.</title>
        <authorList>
            <person name="Anantharaman K."/>
            <person name="Brown C.T."/>
            <person name="Hug L.A."/>
            <person name="Sharon I."/>
            <person name="Castelle C.J."/>
            <person name="Probst A.J."/>
            <person name="Thomas B.C."/>
            <person name="Singh A."/>
            <person name="Wilkins M.J."/>
            <person name="Karaoz U."/>
            <person name="Brodie E.L."/>
            <person name="Williams K.H."/>
            <person name="Hubbard S.S."/>
            <person name="Banfield J.F."/>
        </authorList>
    </citation>
    <scope>NUCLEOTIDE SEQUENCE [LARGE SCALE GENOMIC DNA]</scope>
</reference>
<comment type="caution">
    <text evidence="3">The sequence shown here is derived from an EMBL/GenBank/DDBJ whole genome shotgun (WGS) entry which is preliminary data.</text>
</comment>
<evidence type="ECO:0008006" key="5">
    <source>
        <dbReference type="Google" id="ProtNLM"/>
    </source>
</evidence>
<evidence type="ECO:0000259" key="1">
    <source>
        <dbReference type="Pfam" id="PF00483"/>
    </source>
</evidence>
<evidence type="ECO:0000259" key="2">
    <source>
        <dbReference type="Pfam" id="PF22640"/>
    </source>
</evidence>
<dbReference type="PANTHER" id="PTHR46390">
    <property type="entry name" value="MANNOSE-1-PHOSPHATE GUANYLYLTRANSFERASE"/>
    <property type="match status" value="1"/>
</dbReference>
<proteinExistence type="predicted"/>
<name>A0A1F5EK69_9BACT</name>